<feature type="domain" description="Glycosyltransferase 61 catalytic" evidence="1">
    <location>
        <begin position="132"/>
        <end position="320"/>
    </location>
</feature>
<keyword evidence="3" id="KW-1185">Reference proteome</keyword>
<evidence type="ECO:0000313" key="3">
    <source>
        <dbReference type="Proteomes" id="UP000583454"/>
    </source>
</evidence>
<evidence type="ECO:0000313" key="2">
    <source>
        <dbReference type="EMBL" id="MBB5755943.1"/>
    </source>
</evidence>
<dbReference type="GO" id="GO:0016757">
    <property type="term" value="F:glycosyltransferase activity"/>
    <property type="evidence" value="ECO:0007669"/>
    <property type="project" value="InterPro"/>
</dbReference>
<dbReference type="Proteomes" id="UP000583454">
    <property type="component" value="Unassembled WGS sequence"/>
</dbReference>
<proteinExistence type="predicted"/>
<name>A0A840ZGD4_9HYPH</name>
<organism evidence="2 3">
    <name type="scientific">Methylorubrum rhodinum</name>
    <dbReference type="NCBI Taxonomy" id="29428"/>
    <lineage>
        <taxon>Bacteria</taxon>
        <taxon>Pseudomonadati</taxon>
        <taxon>Pseudomonadota</taxon>
        <taxon>Alphaproteobacteria</taxon>
        <taxon>Hyphomicrobiales</taxon>
        <taxon>Methylobacteriaceae</taxon>
        <taxon>Methylorubrum</taxon>
    </lineage>
</organism>
<accession>A0A840ZGD4</accession>
<dbReference type="AlphaFoldDB" id="A0A840ZGD4"/>
<reference evidence="2 3" key="1">
    <citation type="submission" date="2020-08" db="EMBL/GenBank/DDBJ databases">
        <title>Genomic Encyclopedia of Type Strains, Phase IV (KMG-IV): sequencing the most valuable type-strain genomes for metagenomic binning, comparative biology and taxonomic classification.</title>
        <authorList>
            <person name="Goeker M."/>
        </authorList>
    </citation>
    <scope>NUCLEOTIDE SEQUENCE [LARGE SCALE GENOMIC DNA]</scope>
    <source>
        <strain evidence="2 3">DSM 2163</strain>
    </source>
</reference>
<gene>
    <name evidence="2" type="ORF">HNR00_000639</name>
</gene>
<sequence length="378" mass="41977">MAETEETDFAAGELRDAVLNGRGRCTDLSLSHRARVPPPDLTLGAVHAELMRVYFDQPVVLGTSLYELPDAEVLAEGVVVLDGALQYCSQLNLFPVDSEPRFRALSARRPGLRRESVAEPVVLLTGPGHHMYGHWLVDFLPKLFLLDRAGHDIARLRYLLPADTPDFARTWLALLGIGPDRILPYDRERDRLACARLLVPTGLRFNGRAAPLMREAARFLLDRLAPRPRWRLGRRRVDRPVSRRLLIARSDNAVTHNRRTLVERADLEARASARGFEVVRPERLSVADQVALFRSAETILGEYGSGLHASLLANPGASVVALRDNGLDAGFLQTSLDHALGHASGYVFGTARDAEGFFSVRPQDIDLALDWLDLRGPR</sequence>
<evidence type="ECO:0000259" key="1">
    <source>
        <dbReference type="Pfam" id="PF04577"/>
    </source>
</evidence>
<dbReference type="EMBL" id="JACHOP010000002">
    <property type="protein sequence ID" value="MBB5755943.1"/>
    <property type="molecule type" value="Genomic_DNA"/>
</dbReference>
<dbReference type="Pfam" id="PF04577">
    <property type="entry name" value="Glyco_transf_61"/>
    <property type="match status" value="1"/>
</dbReference>
<dbReference type="RefSeq" id="WP_183564770.1">
    <property type="nucleotide sequence ID" value="NZ_JACHOP010000002.1"/>
</dbReference>
<protein>
    <recommendedName>
        <fullName evidence="1">Glycosyltransferase 61 catalytic domain-containing protein</fullName>
    </recommendedName>
</protein>
<dbReference type="InterPro" id="IPR049625">
    <property type="entry name" value="Glyco_transf_61_cat"/>
</dbReference>
<comment type="caution">
    <text evidence="2">The sequence shown here is derived from an EMBL/GenBank/DDBJ whole genome shotgun (WGS) entry which is preliminary data.</text>
</comment>